<feature type="compositionally biased region" description="Low complexity" evidence="1">
    <location>
        <begin position="326"/>
        <end position="335"/>
    </location>
</feature>
<evidence type="ECO:0000313" key="2">
    <source>
        <dbReference type="EMBL" id="GAP92543.2"/>
    </source>
</evidence>
<dbReference type="STRING" id="77044.A0A1W2TV99"/>
<keyword evidence="3" id="KW-1185">Reference proteome</keyword>
<sequence length="465" mass="50907">MIPTHFPFPGPVHHAPFAQMYASQHPPLNTTAPFKRPVGDEDDDIQFISEKPVKRRRVSEKQPTIPALQQNPIPFIDAAHINTSSIPSNIPTTAVQTSTSDLRDTERRLSTGMVGLPSDMNAIELTYALRGVSMPALENFVLDQPFRKPRLPSPPELSPKQLPSTISPPMFSVQSEQFTQATFGLVPPSSTPMVCPSSSHTSHQAEKPATTPDLTQMTVDTNKSCHPEMPINLNSRVMPVPSDHEKAMMAMPTSNLHQFGQNFAPVIMPISDSPYVPLPSQPQPQPPPSPQVAAQQSKEAEKDKEPTPEQPKKKKARQESQPKNVTANSSSASTNPIKPPASLIQPTYRKPSPNLVVDVAETCQEKFPFEEVAKRHHVPVDKVFDIFAAIIQVPLLRCPTDRRRQGRLATARIKQYNKAKKDIQDSRAANAGGGKPEEDTVNAADVAQTLGQVGFPEGFTLGGKS</sequence>
<feature type="compositionally biased region" description="Basic and acidic residues" evidence="1">
    <location>
        <begin position="298"/>
        <end position="311"/>
    </location>
</feature>
<feature type="region of interest" description="Disordered" evidence="1">
    <location>
        <begin position="190"/>
        <end position="210"/>
    </location>
</feature>
<dbReference type="OMA" id="HTIFINQ"/>
<protein>
    <submittedName>
        <fullName evidence="2">Uncharacterized protein</fullName>
    </submittedName>
</protein>
<dbReference type="EMBL" id="DF977533">
    <property type="protein sequence ID" value="GAP92543.2"/>
    <property type="molecule type" value="Genomic_DNA"/>
</dbReference>
<proteinExistence type="predicted"/>
<feature type="region of interest" description="Disordered" evidence="1">
    <location>
        <begin position="274"/>
        <end position="349"/>
    </location>
</feature>
<dbReference type="OrthoDB" id="3515338at2759"/>
<organism evidence="2">
    <name type="scientific">Rosellinia necatrix</name>
    <name type="common">White root-rot fungus</name>
    <dbReference type="NCBI Taxonomy" id="77044"/>
    <lineage>
        <taxon>Eukaryota</taxon>
        <taxon>Fungi</taxon>
        <taxon>Dikarya</taxon>
        <taxon>Ascomycota</taxon>
        <taxon>Pezizomycotina</taxon>
        <taxon>Sordariomycetes</taxon>
        <taxon>Xylariomycetidae</taxon>
        <taxon>Xylariales</taxon>
        <taxon>Xylariaceae</taxon>
        <taxon>Rosellinia</taxon>
    </lineage>
</organism>
<feature type="compositionally biased region" description="Pro residues" evidence="1">
    <location>
        <begin position="276"/>
        <end position="290"/>
    </location>
</feature>
<gene>
    <name evidence="2" type="ORF">SAMD00023353_8800170</name>
</gene>
<evidence type="ECO:0000313" key="3">
    <source>
        <dbReference type="Proteomes" id="UP000054516"/>
    </source>
</evidence>
<accession>A0A1W2TV99</accession>
<feature type="region of interest" description="Disordered" evidence="1">
    <location>
        <begin position="419"/>
        <end position="440"/>
    </location>
</feature>
<name>A0A1W2TV99_ROSNE</name>
<reference evidence="2" key="1">
    <citation type="submission" date="2016-03" db="EMBL/GenBank/DDBJ databases">
        <title>Draft genome sequence of Rosellinia necatrix.</title>
        <authorList>
            <person name="Kanematsu S."/>
        </authorList>
    </citation>
    <scope>NUCLEOTIDE SEQUENCE [LARGE SCALE GENOMIC DNA]</scope>
    <source>
        <strain evidence="2">W97</strain>
    </source>
</reference>
<evidence type="ECO:0000256" key="1">
    <source>
        <dbReference type="SAM" id="MobiDB-lite"/>
    </source>
</evidence>
<dbReference type="AlphaFoldDB" id="A0A1W2TV99"/>
<dbReference type="Proteomes" id="UP000054516">
    <property type="component" value="Unassembled WGS sequence"/>
</dbReference>